<comment type="caution">
    <text evidence="2">The sequence shown here is derived from an EMBL/GenBank/DDBJ whole genome shotgun (WGS) entry which is preliminary data.</text>
</comment>
<feature type="region of interest" description="Disordered" evidence="1">
    <location>
        <begin position="690"/>
        <end position="734"/>
    </location>
</feature>
<feature type="compositionally biased region" description="Acidic residues" evidence="1">
    <location>
        <begin position="706"/>
        <end position="734"/>
    </location>
</feature>
<sequence length="734" mass="80516">MHALRVDNVQDGEEVYQRCLLLTGRCTGAPDDSHVHITTLSDADKPLFPAQQWPMHQGHFKALLLLAPGNNKITLRSGHSAAHTLTLTLRYIPLLQAPPLHLAVLIARDSPLLIDCPPSKFAALSTAHCSLPSAIAKFRTTALMWQALTAEDFRLNGLSRRAFRLEEEFTTSTLSRAYANSPRPPQESIPKIHLVRTEHTVSELRDVQRAQQNPHATKRDSLHDIFTKALKAHGAPFDTQNPVFVAGLILDSHYAAEQDLILAHAALGAHNPAGLSLGIFGSHLTYAWPRFLEEVSECLVDGTPPGCTVANDNGECGTAWEACAVGQGAFLHEVGHAFGAPHTTGIMQRGYSPDWARWFVVKGGYCSSKGEQGGLVKAPGVEGEESKCRWDVRDLLRFRALDAFMLPGDKEVDGKDPVVEMEDVEGGDLAVKMSCEAGIAVVMFNGAVEPVASVRKPAHEISFGLTELEARFDAKKPLELLVVGMNGKERKLDVWKFLNSRSWVRVPGTNIRLLKKSVGDNQTDEWQWAVMLKKRGKNGNLIDASKIDIRVGCGFDGAEVYYRDGTKIPCGRRGRTPDEDPHMGGHQAKKIAIRKGVEVTKVAVNGGSSWGLAGMRVWLSDGSARGALNKRSNSNGVKVMKPDEGYRIIGFFGASGQYGMCHKFGIITAPKNVELPDSVYDLDELQNKCTGERSSKRRKISRDEQSETEDDEDSISEDEDEGYDNDSDVDDDDL</sequence>
<dbReference type="EMBL" id="JAULSV010000007">
    <property type="protein sequence ID" value="KAK0639747.1"/>
    <property type="molecule type" value="Genomic_DNA"/>
</dbReference>
<evidence type="ECO:0000313" key="2">
    <source>
        <dbReference type="EMBL" id="KAK0639747.1"/>
    </source>
</evidence>
<organism evidence="2 3">
    <name type="scientific">Cercophora newfieldiana</name>
    <dbReference type="NCBI Taxonomy" id="92897"/>
    <lineage>
        <taxon>Eukaryota</taxon>
        <taxon>Fungi</taxon>
        <taxon>Dikarya</taxon>
        <taxon>Ascomycota</taxon>
        <taxon>Pezizomycotina</taxon>
        <taxon>Sordariomycetes</taxon>
        <taxon>Sordariomycetidae</taxon>
        <taxon>Sordariales</taxon>
        <taxon>Lasiosphaeriaceae</taxon>
        <taxon>Cercophora</taxon>
    </lineage>
</organism>
<gene>
    <name evidence="2" type="ORF">B0T16DRAFT_338557</name>
</gene>
<proteinExistence type="predicted"/>
<dbReference type="InterPro" id="IPR053002">
    <property type="entry name" value="Metalloproteinase_M10B"/>
</dbReference>
<dbReference type="PANTHER" id="PTHR21054:SF2">
    <property type="entry name" value="MIP04191P"/>
    <property type="match status" value="1"/>
</dbReference>
<dbReference type="PANTHER" id="PTHR21054">
    <property type="entry name" value="ZINC METALLOPROTEINASE-RELATED"/>
    <property type="match status" value="1"/>
</dbReference>
<evidence type="ECO:0000256" key="1">
    <source>
        <dbReference type="SAM" id="MobiDB-lite"/>
    </source>
</evidence>
<reference evidence="2" key="1">
    <citation type="submission" date="2023-06" db="EMBL/GenBank/DDBJ databases">
        <title>Genome-scale phylogeny and comparative genomics of the fungal order Sordariales.</title>
        <authorList>
            <consortium name="Lawrence Berkeley National Laboratory"/>
            <person name="Hensen N."/>
            <person name="Bonometti L."/>
            <person name="Westerberg I."/>
            <person name="Brannstrom I.O."/>
            <person name="Guillou S."/>
            <person name="Cros-Aarteil S."/>
            <person name="Calhoun S."/>
            <person name="Haridas S."/>
            <person name="Kuo A."/>
            <person name="Mondo S."/>
            <person name="Pangilinan J."/>
            <person name="Riley R."/>
            <person name="Labutti K."/>
            <person name="Andreopoulos B."/>
            <person name="Lipzen A."/>
            <person name="Chen C."/>
            <person name="Yanf M."/>
            <person name="Daum C."/>
            <person name="Ng V."/>
            <person name="Clum A."/>
            <person name="Steindorff A."/>
            <person name="Ohm R."/>
            <person name="Martin F."/>
            <person name="Silar P."/>
            <person name="Natvig D."/>
            <person name="Lalanne C."/>
            <person name="Gautier V."/>
            <person name="Ament-Velasquez S.L."/>
            <person name="Kruys A."/>
            <person name="Hutchinson M.I."/>
            <person name="Powell A.J."/>
            <person name="Barry K."/>
            <person name="Miller A.N."/>
            <person name="Grigoriev I.V."/>
            <person name="Debuchy R."/>
            <person name="Gladieux P."/>
            <person name="Thoren M.H."/>
            <person name="Johannesson H."/>
        </authorList>
    </citation>
    <scope>NUCLEOTIDE SEQUENCE</scope>
    <source>
        <strain evidence="2">SMH2532-1</strain>
    </source>
</reference>
<dbReference type="AlphaFoldDB" id="A0AA39XUN9"/>
<accession>A0AA39XUN9</accession>
<evidence type="ECO:0000313" key="3">
    <source>
        <dbReference type="Proteomes" id="UP001174936"/>
    </source>
</evidence>
<dbReference type="Pfam" id="PF12044">
    <property type="entry name" value="Metallopep"/>
    <property type="match status" value="1"/>
</dbReference>
<keyword evidence="3" id="KW-1185">Reference proteome</keyword>
<dbReference type="InterPro" id="IPR021917">
    <property type="entry name" value="Unchr_Zn-peptidase-like"/>
</dbReference>
<dbReference type="GO" id="GO:0005737">
    <property type="term" value="C:cytoplasm"/>
    <property type="evidence" value="ECO:0007669"/>
    <property type="project" value="TreeGrafter"/>
</dbReference>
<dbReference type="Proteomes" id="UP001174936">
    <property type="component" value="Unassembled WGS sequence"/>
</dbReference>
<protein>
    <submittedName>
        <fullName evidence="2">Peptidase family-domain-containing protein</fullName>
    </submittedName>
</protein>
<name>A0AA39XUN9_9PEZI</name>